<dbReference type="Gene3D" id="2.160.20.120">
    <property type="match status" value="1"/>
</dbReference>
<organism evidence="2 3">
    <name type="scientific">Moheibacter sediminis</name>
    <dbReference type="NCBI Taxonomy" id="1434700"/>
    <lineage>
        <taxon>Bacteria</taxon>
        <taxon>Pseudomonadati</taxon>
        <taxon>Bacteroidota</taxon>
        <taxon>Flavobacteriia</taxon>
        <taxon>Flavobacteriales</taxon>
        <taxon>Weeksellaceae</taxon>
        <taxon>Moheibacter</taxon>
    </lineage>
</organism>
<sequence>MKGIGFLFLIIFCFSGCNSEEGSDCFKKQGEQITEVISVENFSKIHISKGVELIIKESDQQKVTVTAGKNLISNVTFEVINGELFVKDNSGCHMFRNVSIAKVYVSTPVLEKIYSASQFSIHSEGMLHFPDLTLESGTLSEDVPSSVFDLEINNQNLTIHENVSSVFKIKGNTENLNVNFWGSNGRLEAQNLIAKKINVFHRSTNDMIVYPTEKISGTLYSTGNLVLKNFPPIVNVEQLYTGQVVYP</sequence>
<dbReference type="Proteomes" id="UP000192393">
    <property type="component" value="Unassembled WGS sequence"/>
</dbReference>
<name>A0A1W1Y5Z5_9FLAO</name>
<keyword evidence="3" id="KW-1185">Reference proteome</keyword>
<proteinExistence type="predicted"/>
<evidence type="ECO:0000313" key="2">
    <source>
        <dbReference type="EMBL" id="SMC31630.1"/>
    </source>
</evidence>
<dbReference type="InterPro" id="IPR021255">
    <property type="entry name" value="DUF2807"/>
</dbReference>
<protein>
    <submittedName>
        <fullName evidence="2">Putative auto-transporter adhesin, head GIN domain</fullName>
    </submittedName>
</protein>
<dbReference type="RefSeq" id="WP_084015217.1">
    <property type="nucleotide sequence ID" value="NZ_FWXS01000001.1"/>
</dbReference>
<feature type="domain" description="Putative auto-transporter adhesin head GIN" evidence="1">
    <location>
        <begin position="41"/>
        <end position="231"/>
    </location>
</feature>
<gene>
    <name evidence="2" type="ORF">SAMN06296427_1011</name>
</gene>
<dbReference type="EMBL" id="FWXS01000001">
    <property type="protein sequence ID" value="SMC31630.1"/>
    <property type="molecule type" value="Genomic_DNA"/>
</dbReference>
<evidence type="ECO:0000259" key="1">
    <source>
        <dbReference type="Pfam" id="PF10988"/>
    </source>
</evidence>
<accession>A0A1W1Y5Z5</accession>
<dbReference type="STRING" id="1434700.SAMN06296427_1011"/>
<evidence type="ECO:0000313" key="3">
    <source>
        <dbReference type="Proteomes" id="UP000192393"/>
    </source>
</evidence>
<reference evidence="3" key="1">
    <citation type="submission" date="2017-04" db="EMBL/GenBank/DDBJ databases">
        <authorList>
            <person name="Varghese N."/>
            <person name="Submissions S."/>
        </authorList>
    </citation>
    <scope>NUCLEOTIDE SEQUENCE [LARGE SCALE GENOMIC DNA]</scope>
    <source>
        <strain evidence="3">CGMCC 1.12708</strain>
    </source>
</reference>
<dbReference type="AlphaFoldDB" id="A0A1W1Y5Z5"/>
<dbReference type="OrthoDB" id="1466971at2"/>
<dbReference type="Pfam" id="PF10988">
    <property type="entry name" value="DUF2807"/>
    <property type="match status" value="1"/>
</dbReference>